<evidence type="ECO:0000256" key="8">
    <source>
        <dbReference type="SAM" id="MobiDB-lite"/>
    </source>
</evidence>
<keyword evidence="6" id="KW-0539">Nucleus</keyword>
<comment type="subcellular location">
    <subcellularLocation>
        <location evidence="1">Nucleus</location>
    </subcellularLocation>
</comment>
<accession>A0A9W9A1C3</accession>
<sequence>MYNGIGLTTPRGSGTNGYVIRNLSTLRSYEPAQDRASAWDVAPPKHREPDQGILEHERKRQVEVKCLELQLELEDKEVDEDEIEKQVDQLRTKLNANLNAFVAPSSKRFKPSDTHAIAEAKKSELDKMARALGTRRDYTEGQAFDREKQEQDKIRRQVEREERERKKEDEKAKMAEQKAKWDAERREKDRLRRREEDRLRREREEGGGELKRKQDSRETSLESDIVDGTEVLPLVLIGTRVLALRGVVHRHLHPDPTVVVHLQPPALHLVPVPLLLIVREDALFLPYGVVPAHLQALLAVDAVISAVLLLLLAGVGRHLIQFLLLPRGT</sequence>
<evidence type="ECO:0000256" key="5">
    <source>
        <dbReference type="ARBA" id="ARBA00023187"/>
    </source>
</evidence>
<evidence type="ECO:0000256" key="4">
    <source>
        <dbReference type="ARBA" id="ARBA00022728"/>
    </source>
</evidence>
<dbReference type="SMART" id="SM01115">
    <property type="entry name" value="cwf21"/>
    <property type="match status" value="1"/>
</dbReference>
<keyword evidence="9" id="KW-0812">Transmembrane</keyword>
<evidence type="ECO:0000313" key="11">
    <source>
        <dbReference type="EMBL" id="KAJ4472231.1"/>
    </source>
</evidence>
<name>A0A9W9A1C3_9AGAR</name>
<keyword evidence="3" id="KW-0507">mRNA processing</keyword>
<evidence type="ECO:0000256" key="6">
    <source>
        <dbReference type="ARBA" id="ARBA00023242"/>
    </source>
</evidence>
<gene>
    <name evidence="11" type="ORF">J3R30DRAFT_3407702</name>
</gene>
<dbReference type="Gene3D" id="6.10.140.420">
    <property type="match status" value="1"/>
</dbReference>
<keyword evidence="5" id="KW-0508">mRNA splicing</keyword>
<evidence type="ECO:0000256" key="1">
    <source>
        <dbReference type="ARBA" id="ARBA00004123"/>
    </source>
</evidence>
<keyword evidence="4" id="KW-0747">Spliceosome</keyword>
<evidence type="ECO:0000313" key="12">
    <source>
        <dbReference type="Proteomes" id="UP001150266"/>
    </source>
</evidence>
<comment type="similarity">
    <text evidence="2">Belongs to the CWC21 family.</text>
</comment>
<keyword evidence="9" id="KW-0472">Membrane</keyword>
<proteinExistence type="inferred from homology"/>
<evidence type="ECO:0000256" key="9">
    <source>
        <dbReference type="SAM" id="Phobius"/>
    </source>
</evidence>
<protein>
    <recommendedName>
        <fullName evidence="10">CWF21 domain-containing protein</fullName>
    </recommendedName>
</protein>
<dbReference type="InterPro" id="IPR013170">
    <property type="entry name" value="mRNA_splic_Cwf21_dom"/>
</dbReference>
<evidence type="ECO:0000259" key="10">
    <source>
        <dbReference type="SMART" id="SM01115"/>
    </source>
</evidence>
<feature type="compositionally biased region" description="Basic and acidic residues" evidence="8">
    <location>
        <begin position="134"/>
        <end position="220"/>
    </location>
</feature>
<feature type="region of interest" description="Disordered" evidence="8">
    <location>
        <begin position="134"/>
        <end position="222"/>
    </location>
</feature>
<evidence type="ECO:0000256" key="7">
    <source>
        <dbReference type="SAM" id="Coils"/>
    </source>
</evidence>
<feature type="transmembrane region" description="Helical" evidence="9">
    <location>
        <begin position="294"/>
        <end position="315"/>
    </location>
</feature>
<dbReference type="EMBL" id="JAOTPV010000021">
    <property type="protein sequence ID" value="KAJ4472231.1"/>
    <property type="molecule type" value="Genomic_DNA"/>
</dbReference>
<feature type="domain" description="CWF21" evidence="10">
    <location>
        <begin position="54"/>
        <end position="99"/>
    </location>
</feature>
<evidence type="ECO:0000256" key="3">
    <source>
        <dbReference type="ARBA" id="ARBA00022664"/>
    </source>
</evidence>
<keyword evidence="12" id="KW-1185">Reference proteome</keyword>
<dbReference type="CDD" id="cd21372">
    <property type="entry name" value="cwf21_CWC21-like"/>
    <property type="match status" value="1"/>
</dbReference>
<feature type="coiled-coil region" evidence="7">
    <location>
        <begin position="59"/>
        <end position="93"/>
    </location>
</feature>
<organism evidence="11 12">
    <name type="scientific">Lentinula aciculospora</name>
    <dbReference type="NCBI Taxonomy" id="153920"/>
    <lineage>
        <taxon>Eukaryota</taxon>
        <taxon>Fungi</taxon>
        <taxon>Dikarya</taxon>
        <taxon>Basidiomycota</taxon>
        <taxon>Agaricomycotina</taxon>
        <taxon>Agaricomycetes</taxon>
        <taxon>Agaricomycetidae</taxon>
        <taxon>Agaricales</taxon>
        <taxon>Marasmiineae</taxon>
        <taxon>Omphalotaceae</taxon>
        <taxon>Lentinula</taxon>
    </lineage>
</organism>
<evidence type="ECO:0000256" key="2">
    <source>
        <dbReference type="ARBA" id="ARBA00005954"/>
    </source>
</evidence>
<dbReference type="GO" id="GO:0005681">
    <property type="term" value="C:spliceosomal complex"/>
    <property type="evidence" value="ECO:0007669"/>
    <property type="project" value="UniProtKB-KW"/>
</dbReference>
<dbReference type="Proteomes" id="UP001150266">
    <property type="component" value="Unassembled WGS sequence"/>
</dbReference>
<keyword evidence="9" id="KW-1133">Transmembrane helix</keyword>
<dbReference type="PANTHER" id="PTHR36562:SF5">
    <property type="entry name" value="SERINE_ARGININE REPETITIVE MATRIX 2"/>
    <property type="match status" value="1"/>
</dbReference>
<dbReference type="Pfam" id="PF08312">
    <property type="entry name" value="cwf21"/>
    <property type="match status" value="1"/>
</dbReference>
<keyword evidence="7" id="KW-0175">Coiled coil</keyword>
<dbReference type="GO" id="GO:0006397">
    <property type="term" value="P:mRNA processing"/>
    <property type="evidence" value="ECO:0007669"/>
    <property type="project" value="UniProtKB-KW"/>
</dbReference>
<dbReference type="GO" id="GO:0008380">
    <property type="term" value="P:RNA splicing"/>
    <property type="evidence" value="ECO:0007669"/>
    <property type="project" value="UniProtKB-KW"/>
</dbReference>
<reference evidence="11" key="1">
    <citation type="submission" date="2022-08" db="EMBL/GenBank/DDBJ databases">
        <title>A Global Phylogenomic Analysis of the Shiitake Genus Lentinula.</title>
        <authorList>
            <consortium name="DOE Joint Genome Institute"/>
            <person name="Sierra-Patev S."/>
            <person name="Min B."/>
            <person name="Naranjo-Ortiz M."/>
            <person name="Looney B."/>
            <person name="Konkel Z."/>
            <person name="Slot J.C."/>
            <person name="Sakamoto Y."/>
            <person name="Steenwyk J.L."/>
            <person name="Rokas A."/>
            <person name="Carro J."/>
            <person name="Camarero S."/>
            <person name="Ferreira P."/>
            <person name="Molpeceres G."/>
            <person name="Ruiz-Duenas F.J."/>
            <person name="Serrano A."/>
            <person name="Henrissat B."/>
            <person name="Drula E."/>
            <person name="Hughes K.W."/>
            <person name="Mata J.L."/>
            <person name="Ishikawa N.K."/>
            <person name="Vargas-Isla R."/>
            <person name="Ushijima S."/>
            <person name="Smith C.A."/>
            <person name="Ahrendt S."/>
            <person name="Andreopoulos W."/>
            <person name="He G."/>
            <person name="Labutti K."/>
            <person name="Lipzen A."/>
            <person name="Ng V."/>
            <person name="Riley R."/>
            <person name="Sandor L."/>
            <person name="Barry K."/>
            <person name="Martinez A.T."/>
            <person name="Xiao Y."/>
            <person name="Gibbons J.G."/>
            <person name="Terashima K."/>
            <person name="Grigoriev I.V."/>
            <person name="Hibbett D.S."/>
        </authorList>
    </citation>
    <scope>NUCLEOTIDE SEQUENCE</scope>
    <source>
        <strain evidence="11">JLM2183</strain>
    </source>
</reference>
<comment type="caution">
    <text evidence="11">The sequence shown here is derived from an EMBL/GenBank/DDBJ whole genome shotgun (WGS) entry which is preliminary data.</text>
</comment>
<dbReference type="InterPro" id="IPR051372">
    <property type="entry name" value="CWC21"/>
</dbReference>
<dbReference type="AlphaFoldDB" id="A0A9W9A1C3"/>
<dbReference type="OrthoDB" id="10267305at2759"/>
<dbReference type="PANTHER" id="PTHR36562">
    <property type="entry name" value="SERINE/ARGININE REPETITIVE MATRIX 2"/>
    <property type="match status" value="1"/>
</dbReference>